<dbReference type="InterPro" id="IPR051046">
    <property type="entry name" value="MurCDEF_CellWall_CoF430Synth"/>
</dbReference>
<dbReference type="InterPro" id="IPR013221">
    <property type="entry name" value="Mur_ligase_cen"/>
</dbReference>
<evidence type="ECO:0000256" key="8">
    <source>
        <dbReference type="ARBA" id="ARBA00023306"/>
    </source>
</evidence>
<dbReference type="InterPro" id="IPR035911">
    <property type="entry name" value="MurE/MurF_N"/>
</dbReference>
<dbReference type="GO" id="GO:0009252">
    <property type="term" value="P:peptidoglycan biosynthetic process"/>
    <property type="evidence" value="ECO:0007669"/>
    <property type="project" value="UniProtKB-UniPathway"/>
</dbReference>
<evidence type="ECO:0000256" key="1">
    <source>
        <dbReference type="ARBA" id="ARBA00022490"/>
    </source>
</evidence>
<keyword evidence="6 10" id="KW-0133">Cell shape</keyword>
<evidence type="ECO:0000259" key="11">
    <source>
        <dbReference type="Pfam" id="PF02875"/>
    </source>
</evidence>
<comment type="function">
    <text evidence="10">Involved in cell wall formation. Catalyzes the final step in the synthesis of UDP-N-acetylmuramoyl-pentapeptide, the precursor of murein.</text>
</comment>
<evidence type="ECO:0000256" key="4">
    <source>
        <dbReference type="ARBA" id="ARBA00022741"/>
    </source>
</evidence>
<evidence type="ECO:0000256" key="3">
    <source>
        <dbReference type="ARBA" id="ARBA00022618"/>
    </source>
</evidence>
<feature type="domain" description="Mur ligase central" evidence="12">
    <location>
        <begin position="102"/>
        <end position="284"/>
    </location>
</feature>
<accession>A0A2K8L3N4</accession>
<dbReference type="GO" id="GO:0008766">
    <property type="term" value="F:UDP-N-acetylmuramoylalanyl-D-glutamyl-2,6-diaminopimelate-D-alanyl-D-alanine ligase activity"/>
    <property type="evidence" value="ECO:0007669"/>
    <property type="project" value="RHEA"/>
</dbReference>
<dbReference type="InterPro" id="IPR005863">
    <property type="entry name" value="UDP-N-AcMur_synth"/>
</dbReference>
<keyword evidence="9 10" id="KW-0961">Cell wall biogenesis/degradation</keyword>
<evidence type="ECO:0000256" key="6">
    <source>
        <dbReference type="ARBA" id="ARBA00022960"/>
    </source>
</evidence>
<dbReference type="Gene3D" id="3.40.1390.10">
    <property type="entry name" value="MurE/MurF, N-terminal domain"/>
    <property type="match status" value="1"/>
</dbReference>
<dbReference type="KEGG" id="maes:Ga0123461_0415"/>
<evidence type="ECO:0000256" key="10">
    <source>
        <dbReference type="RuleBase" id="RU004136"/>
    </source>
</evidence>
<dbReference type="Gene3D" id="3.90.190.20">
    <property type="entry name" value="Mur ligase, C-terminal domain"/>
    <property type="match status" value="1"/>
</dbReference>
<organism evidence="13 14">
    <name type="scientific">Mariprofundus aestuarium</name>
    <dbReference type="NCBI Taxonomy" id="1921086"/>
    <lineage>
        <taxon>Bacteria</taxon>
        <taxon>Pseudomonadati</taxon>
        <taxon>Pseudomonadota</taxon>
        <taxon>Candidatius Mariprofundia</taxon>
        <taxon>Mariprofundales</taxon>
        <taxon>Mariprofundaceae</taxon>
        <taxon>Mariprofundus</taxon>
    </lineage>
</organism>
<dbReference type="GO" id="GO:0047480">
    <property type="term" value="F:UDP-N-acetylmuramoyl-tripeptide-D-alanyl-D-alanine ligase activity"/>
    <property type="evidence" value="ECO:0007669"/>
    <property type="project" value="UniProtKB-EC"/>
</dbReference>
<dbReference type="SUPFAM" id="SSF53623">
    <property type="entry name" value="MurD-like peptide ligases, catalytic domain"/>
    <property type="match status" value="1"/>
</dbReference>
<dbReference type="UniPathway" id="UPA00219"/>
<evidence type="ECO:0000256" key="2">
    <source>
        <dbReference type="ARBA" id="ARBA00022598"/>
    </source>
</evidence>
<dbReference type="GO" id="GO:0005737">
    <property type="term" value="C:cytoplasm"/>
    <property type="evidence" value="ECO:0007669"/>
    <property type="project" value="UniProtKB-SubCell"/>
</dbReference>
<dbReference type="SUPFAM" id="SSF63418">
    <property type="entry name" value="MurE/MurF N-terminal domain"/>
    <property type="match status" value="1"/>
</dbReference>
<feature type="domain" description="Mur ligase C-terminal" evidence="11">
    <location>
        <begin position="314"/>
        <end position="429"/>
    </location>
</feature>
<dbReference type="InterPro" id="IPR004101">
    <property type="entry name" value="Mur_ligase_C"/>
</dbReference>
<dbReference type="GO" id="GO:0071555">
    <property type="term" value="P:cell wall organization"/>
    <property type="evidence" value="ECO:0007669"/>
    <property type="project" value="UniProtKB-KW"/>
</dbReference>
<dbReference type="AlphaFoldDB" id="A0A2K8L3N4"/>
<keyword evidence="4" id="KW-0547">Nucleotide-binding</keyword>
<dbReference type="Pfam" id="PF08245">
    <property type="entry name" value="Mur_ligase_M"/>
    <property type="match status" value="1"/>
</dbReference>
<dbReference type="Gene3D" id="3.40.1190.10">
    <property type="entry name" value="Mur-like, catalytic domain"/>
    <property type="match status" value="1"/>
</dbReference>
<dbReference type="SUPFAM" id="SSF53244">
    <property type="entry name" value="MurD-like peptide ligases, peptide-binding domain"/>
    <property type="match status" value="1"/>
</dbReference>
<keyword evidence="3 10" id="KW-0132">Cell division</keyword>
<sequence>MNATGGSWHGATPEVITAIATDTRDFKTGQVFLALRGPNFDGHTFAAPVADRALALIGDREGVSLWSGIDTSKLEVDDTLQALGDIAHAWRMRLEHTTVIAITGSYGKTSLRTILETGFAALGLNVSATRANLNNLIGVPQTLLAVPEDAEIAVIECGISETGEMARLAAMVQPDIAILTGMTAAHAEGLGGLAGVVREKALLLEHLSGNGWSGLGEGVADLLRANHISLPEQALTLDADEEKDSVSWQLVGRELLMRWREEEASMALALPAAHWAANIAFAASIILRYLNGRDRKAGLTEVVAAISSWQPPAGRMQQCEGLNGCLVLDDCYNANPVSMQAAIDTLRALDGGRIAILGDMGELGEGSEKAHGSIDIQGLDRVYLIGKRMQALAARYPEVRWFASTDEAVAGLSDESFEAGDTVLVKASRSMALESIVRLLCREEMAHAL</sequence>
<keyword evidence="7 10" id="KW-0573">Peptidoglycan synthesis</keyword>
<evidence type="ECO:0000256" key="5">
    <source>
        <dbReference type="ARBA" id="ARBA00022840"/>
    </source>
</evidence>
<dbReference type="EMBL" id="CP018799">
    <property type="protein sequence ID" value="ATX78856.1"/>
    <property type="molecule type" value="Genomic_DNA"/>
</dbReference>
<evidence type="ECO:0000256" key="7">
    <source>
        <dbReference type="ARBA" id="ARBA00022984"/>
    </source>
</evidence>
<proteinExistence type="predicted"/>
<gene>
    <name evidence="13" type="ORF">Ga0123461_0415</name>
</gene>
<dbReference type="PANTHER" id="PTHR43024">
    <property type="entry name" value="UDP-N-ACETYLMURAMOYL-TRIPEPTIDE--D-ALANYL-D-ALANINE LIGASE"/>
    <property type="match status" value="1"/>
</dbReference>
<dbReference type="NCBIfam" id="TIGR01143">
    <property type="entry name" value="murF"/>
    <property type="match status" value="1"/>
</dbReference>
<evidence type="ECO:0000313" key="13">
    <source>
        <dbReference type="EMBL" id="ATX78856.1"/>
    </source>
</evidence>
<comment type="catalytic activity">
    <reaction evidence="10">
        <text>D-alanyl-D-alanine + UDP-N-acetyl-alpha-D-muramoyl-L-alanyl-gamma-D-glutamyl-meso-2,6-diaminopimelate + ATP = UDP-N-acetyl-alpha-D-muramoyl-L-alanyl-gamma-D-glutamyl-meso-2,6-diaminopimeloyl-D-alanyl-D-alanine + ADP + phosphate + H(+)</text>
        <dbReference type="Rhea" id="RHEA:28374"/>
        <dbReference type="ChEBI" id="CHEBI:15378"/>
        <dbReference type="ChEBI" id="CHEBI:30616"/>
        <dbReference type="ChEBI" id="CHEBI:43474"/>
        <dbReference type="ChEBI" id="CHEBI:57822"/>
        <dbReference type="ChEBI" id="CHEBI:61386"/>
        <dbReference type="ChEBI" id="CHEBI:83905"/>
        <dbReference type="ChEBI" id="CHEBI:456216"/>
        <dbReference type="EC" id="6.3.2.10"/>
    </reaction>
</comment>
<dbReference type="Pfam" id="PF02875">
    <property type="entry name" value="Mur_ligase_C"/>
    <property type="match status" value="1"/>
</dbReference>
<dbReference type="GO" id="GO:0051301">
    <property type="term" value="P:cell division"/>
    <property type="evidence" value="ECO:0007669"/>
    <property type="project" value="UniProtKB-KW"/>
</dbReference>
<keyword evidence="5" id="KW-0067">ATP-binding</keyword>
<reference evidence="13 14" key="1">
    <citation type="submission" date="2016-12" db="EMBL/GenBank/DDBJ databases">
        <title>Isolation and genomic insights into novel planktonic Zetaproteobacteria from stratified waters of the Chesapeake Bay.</title>
        <authorList>
            <person name="McAllister S.M."/>
            <person name="Kato S."/>
            <person name="Chan C.S."/>
            <person name="Chiu B.K."/>
            <person name="Field E.K."/>
        </authorList>
    </citation>
    <scope>NUCLEOTIDE SEQUENCE [LARGE SCALE GENOMIC DNA]</scope>
    <source>
        <strain evidence="13 14">CP-5</strain>
    </source>
</reference>
<keyword evidence="1" id="KW-0963">Cytoplasm</keyword>
<comment type="subcellular location">
    <subcellularLocation>
        <location evidence="10">Cytoplasm</location>
    </subcellularLocation>
</comment>
<keyword evidence="2 13" id="KW-0436">Ligase</keyword>
<evidence type="ECO:0000256" key="9">
    <source>
        <dbReference type="ARBA" id="ARBA00023316"/>
    </source>
</evidence>
<dbReference type="GO" id="GO:0008360">
    <property type="term" value="P:regulation of cell shape"/>
    <property type="evidence" value="ECO:0007669"/>
    <property type="project" value="UniProtKB-KW"/>
</dbReference>
<evidence type="ECO:0000259" key="12">
    <source>
        <dbReference type="Pfam" id="PF08245"/>
    </source>
</evidence>
<keyword evidence="14" id="KW-1185">Reference proteome</keyword>
<name>A0A2K8L3N4_MARES</name>
<dbReference type="PANTHER" id="PTHR43024:SF1">
    <property type="entry name" value="UDP-N-ACETYLMURAMOYL-TRIPEPTIDE--D-ALANYL-D-ALANINE LIGASE"/>
    <property type="match status" value="1"/>
</dbReference>
<evidence type="ECO:0000313" key="14">
    <source>
        <dbReference type="Proteomes" id="UP000231701"/>
    </source>
</evidence>
<dbReference type="InterPro" id="IPR036565">
    <property type="entry name" value="Mur-like_cat_sf"/>
</dbReference>
<comment type="pathway">
    <text evidence="10">Cell wall biogenesis; peptidoglycan biosynthesis.</text>
</comment>
<keyword evidence="8 10" id="KW-0131">Cell cycle</keyword>
<protein>
    <recommendedName>
        <fullName evidence="10">UDP-N-acetylmuramoyl-tripeptide--D-alanyl-D-alanine ligase</fullName>
        <ecNumber evidence="10">6.3.2.10</ecNumber>
    </recommendedName>
</protein>
<dbReference type="Proteomes" id="UP000231701">
    <property type="component" value="Chromosome"/>
</dbReference>
<dbReference type="EC" id="6.3.2.10" evidence="10"/>
<dbReference type="InterPro" id="IPR036615">
    <property type="entry name" value="Mur_ligase_C_dom_sf"/>
</dbReference>
<dbReference type="GO" id="GO:0005524">
    <property type="term" value="F:ATP binding"/>
    <property type="evidence" value="ECO:0007669"/>
    <property type="project" value="UniProtKB-KW"/>
</dbReference>